<dbReference type="RefSeq" id="WP_052548757.1">
    <property type="nucleotide sequence ID" value="NZ_JMCC02000029.1"/>
</dbReference>
<dbReference type="GO" id="GO:0160105">
    <property type="term" value="F:tRNA (adenine(22)-N1)-methyltransferase activity"/>
    <property type="evidence" value="ECO:0007669"/>
    <property type="project" value="InterPro"/>
</dbReference>
<dbReference type="InterPro" id="IPR029063">
    <property type="entry name" value="SAM-dependent_MTases_sf"/>
</dbReference>
<dbReference type="AlphaFoldDB" id="A0A0C2DBW6"/>
<dbReference type="PANTHER" id="PTHR38451:SF1">
    <property type="entry name" value="TRNA (ADENINE(22)-N(1))-METHYLTRANSFERASE"/>
    <property type="match status" value="1"/>
</dbReference>
<dbReference type="Proteomes" id="UP000031599">
    <property type="component" value="Unassembled WGS sequence"/>
</dbReference>
<dbReference type="Pfam" id="PF12847">
    <property type="entry name" value="Methyltransf_18"/>
    <property type="match status" value="1"/>
</dbReference>
<reference evidence="1 2" key="1">
    <citation type="submission" date="2014-12" db="EMBL/GenBank/DDBJ databases">
        <title>Genome assembly of Enhygromyxa salina DSM 15201.</title>
        <authorList>
            <person name="Sharma G."/>
            <person name="Subramanian S."/>
        </authorList>
    </citation>
    <scope>NUCLEOTIDE SEQUENCE [LARGE SCALE GENOMIC DNA]</scope>
    <source>
        <strain evidence="1 2">DSM 15201</strain>
    </source>
</reference>
<evidence type="ECO:0000313" key="1">
    <source>
        <dbReference type="EMBL" id="KIG17192.1"/>
    </source>
</evidence>
<dbReference type="InterPro" id="IPR006901">
    <property type="entry name" value="TrmK"/>
</dbReference>
<gene>
    <name evidence="1" type="ORF">DB30_03789</name>
</gene>
<keyword evidence="1" id="KW-0808">Transferase</keyword>
<proteinExistence type="predicted"/>
<sequence length="230" mass="24412">MNQLGPRLSAIATRVIAGSPVGDLCCDHAALAIELVTSGRVPSAIAGDLNPFPLEAAAATLEQLGLRDRIELRRGSGLQVLQPGEVSTAVIAGIGAPLAERLLSEAQATGALAGVRRLIIQPNHGYPKLGSLRAHIDALGWGIIDECLAYDHGRMYAIIVAEPGPSTLQDEVDRELGPILRRGNDPLFGAWIEHERARLTQACQGMQRGRADPQQLASYQRMLAILAAAV</sequence>
<dbReference type="PANTHER" id="PTHR38451">
    <property type="entry name" value="TRNA (ADENINE(22)-N(1))-METHYLTRANSFERASE"/>
    <property type="match status" value="1"/>
</dbReference>
<dbReference type="SUPFAM" id="SSF53335">
    <property type="entry name" value="S-adenosyl-L-methionine-dependent methyltransferases"/>
    <property type="match status" value="1"/>
</dbReference>
<dbReference type="Gene3D" id="3.40.50.150">
    <property type="entry name" value="Vaccinia Virus protein VP39"/>
    <property type="match status" value="1"/>
</dbReference>
<keyword evidence="1" id="KW-0489">Methyltransferase</keyword>
<name>A0A0C2DBW6_9BACT</name>
<comment type="caution">
    <text evidence="1">The sequence shown here is derived from an EMBL/GenBank/DDBJ whole genome shotgun (WGS) entry which is preliminary data.</text>
</comment>
<accession>A0A0C2DBW6</accession>
<organism evidence="1 2">
    <name type="scientific">Enhygromyxa salina</name>
    <dbReference type="NCBI Taxonomy" id="215803"/>
    <lineage>
        <taxon>Bacteria</taxon>
        <taxon>Pseudomonadati</taxon>
        <taxon>Myxococcota</taxon>
        <taxon>Polyangia</taxon>
        <taxon>Nannocystales</taxon>
        <taxon>Nannocystaceae</taxon>
        <taxon>Enhygromyxa</taxon>
    </lineage>
</organism>
<dbReference type="PIRSF" id="PIRSF018637">
    <property type="entry name" value="TrmK"/>
    <property type="match status" value="1"/>
</dbReference>
<protein>
    <submittedName>
        <fullName evidence="1">Putative tRNA-m1A22 methylase</fullName>
    </submittedName>
</protein>
<evidence type="ECO:0000313" key="2">
    <source>
        <dbReference type="Proteomes" id="UP000031599"/>
    </source>
</evidence>
<dbReference type="EMBL" id="JMCC02000029">
    <property type="protein sequence ID" value="KIG17192.1"/>
    <property type="molecule type" value="Genomic_DNA"/>
</dbReference>
<dbReference type="GO" id="GO:0032259">
    <property type="term" value="P:methylation"/>
    <property type="evidence" value="ECO:0007669"/>
    <property type="project" value="UniProtKB-KW"/>
</dbReference>